<dbReference type="EMBL" id="STFF01000008">
    <property type="protein sequence ID" value="THU34038.1"/>
    <property type="molecule type" value="Genomic_DNA"/>
</dbReference>
<organism evidence="3 4">
    <name type="scientific">Niastella caeni</name>
    <dbReference type="NCBI Taxonomy" id="2569763"/>
    <lineage>
        <taxon>Bacteria</taxon>
        <taxon>Pseudomonadati</taxon>
        <taxon>Bacteroidota</taxon>
        <taxon>Chitinophagia</taxon>
        <taxon>Chitinophagales</taxon>
        <taxon>Chitinophagaceae</taxon>
        <taxon>Niastella</taxon>
    </lineage>
</organism>
<dbReference type="AlphaFoldDB" id="A0A4S8HFW2"/>
<dbReference type="RefSeq" id="WP_136579654.1">
    <property type="nucleotide sequence ID" value="NZ_STFF01000008.1"/>
</dbReference>
<dbReference type="PANTHER" id="PTHR43228:SF1">
    <property type="entry name" value="TWO-COMPONENT RESPONSE REGULATOR ARR22"/>
    <property type="match status" value="1"/>
</dbReference>
<feature type="domain" description="Response regulatory" evidence="2">
    <location>
        <begin position="12"/>
        <end position="132"/>
    </location>
</feature>
<evidence type="ECO:0000256" key="1">
    <source>
        <dbReference type="PROSITE-ProRule" id="PRU00169"/>
    </source>
</evidence>
<dbReference type="PANTHER" id="PTHR43228">
    <property type="entry name" value="TWO-COMPONENT RESPONSE REGULATOR"/>
    <property type="match status" value="1"/>
</dbReference>
<dbReference type="InterPro" id="IPR011006">
    <property type="entry name" value="CheY-like_superfamily"/>
</dbReference>
<reference evidence="3 4" key="1">
    <citation type="submission" date="2019-04" db="EMBL/GenBank/DDBJ databases">
        <title>Niastella caeni sp. nov., isolated from activated sludge.</title>
        <authorList>
            <person name="Sheng M."/>
        </authorList>
    </citation>
    <scope>NUCLEOTIDE SEQUENCE [LARGE SCALE GENOMIC DNA]</scope>
    <source>
        <strain evidence="3 4">HX-2-15</strain>
    </source>
</reference>
<evidence type="ECO:0000313" key="4">
    <source>
        <dbReference type="Proteomes" id="UP000306918"/>
    </source>
</evidence>
<dbReference type="InterPro" id="IPR052048">
    <property type="entry name" value="ST_Response_Regulator"/>
</dbReference>
<dbReference type="CDD" id="cd17546">
    <property type="entry name" value="REC_hyHK_CKI1_RcsC-like"/>
    <property type="match status" value="1"/>
</dbReference>
<dbReference type="Gene3D" id="3.40.50.2300">
    <property type="match status" value="1"/>
</dbReference>
<sequence>MKSPVEFLPINKVLLVDDDAAANYLSKELLEELHAAKEIEVAEDGLSAIDKMKQKNCPDIIFLDIKMPGMDGFDFLEGLKALTLSKSVKIVMLTSSVRPEDKEKAFTYKGVVDFFEKPLTPEKIQMVATTYLN</sequence>
<feature type="modified residue" description="4-aspartylphosphate" evidence="1">
    <location>
        <position position="64"/>
    </location>
</feature>
<dbReference type="InterPro" id="IPR001789">
    <property type="entry name" value="Sig_transdc_resp-reg_receiver"/>
</dbReference>
<protein>
    <submittedName>
        <fullName evidence="3">Response regulator</fullName>
    </submittedName>
</protein>
<name>A0A4S8HFW2_9BACT</name>
<dbReference type="OrthoDB" id="673128at2"/>
<dbReference type="SUPFAM" id="SSF52172">
    <property type="entry name" value="CheY-like"/>
    <property type="match status" value="1"/>
</dbReference>
<dbReference type="SMART" id="SM00448">
    <property type="entry name" value="REC"/>
    <property type="match status" value="1"/>
</dbReference>
<evidence type="ECO:0000313" key="3">
    <source>
        <dbReference type="EMBL" id="THU34038.1"/>
    </source>
</evidence>
<evidence type="ECO:0000259" key="2">
    <source>
        <dbReference type="PROSITE" id="PS50110"/>
    </source>
</evidence>
<dbReference type="PROSITE" id="PS50110">
    <property type="entry name" value="RESPONSE_REGULATORY"/>
    <property type="match status" value="1"/>
</dbReference>
<comment type="caution">
    <text evidence="3">The sequence shown here is derived from an EMBL/GenBank/DDBJ whole genome shotgun (WGS) entry which is preliminary data.</text>
</comment>
<dbReference type="Pfam" id="PF00072">
    <property type="entry name" value="Response_reg"/>
    <property type="match status" value="1"/>
</dbReference>
<gene>
    <name evidence="3" type="ORF">FAM09_23740</name>
</gene>
<dbReference type="Proteomes" id="UP000306918">
    <property type="component" value="Unassembled WGS sequence"/>
</dbReference>
<keyword evidence="1" id="KW-0597">Phosphoprotein</keyword>
<proteinExistence type="predicted"/>
<dbReference type="GO" id="GO:0000160">
    <property type="term" value="P:phosphorelay signal transduction system"/>
    <property type="evidence" value="ECO:0007669"/>
    <property type="project" value="InterPro"/>
</dbReference>
<accession>A0A4S8HFW2</accession>
<keyword evidence="4" id="KW-1185">Reference proteome</keyword>